<organism evidence="2 3">
    <name type="scientific">Rosa chinensis</name>
    <name type="common">China rose</name>
    <dbReference type="NCBI Taxonomy" id="74649"/>
    <lineage>
        <taxon>Eukaryota</taxon>
        <taxon>Viridiplantae</taxon>
        <taxon>Streptophyta</taxon>
        <taxon>Embryophyta</taxon>
        <taxon>Tracheophyta</taxon>
        <taxon>Spermatophyta</taxon>
        <taxon>Magnoliopsida</taxon>
        <taxon>eudicotyledons</taxon>
        <taxon>Gunneridae</taxon>
        <taxon>Pentapetalae</taxon>
        <taxon>rosids</taxon>
        <taxon>fabids</taxon>
        <taxon>Rosales</taxon>
        <taxon>Rosaceae</taxon>
        <taxon>Rosoideae</taxon>
        <taxon>Rosoideae incertae sedis</taxon>
        <taxon>Rosa</taxon>
    </lineage>
</organism>
<dbReference type="Gramene" id="PRQ16795">
    <property type="protein sequence ID" value="PRQ16795"/>
    <property type="gene ID" value="RchiOBHm_Chr7g0188101"/>
</dbReference>
<reference evidence="2 3" key="1">
    <citation type="journal article" date="2018" name="Nat. Genet.">
        <title>The Rosa genome provides new insights in the design of modern roses.</title>
        <authorList>
            <person name="Bendahmane M."/>
        </authorList>
    </citation>
    <scope>NUCLEOTIDE SEQUENCE [LARGE SCALE GENOMIC DNA]</scope>
    <source>
        <strain evidence="3">cv. Old Blush</strain>
    </source>
</reference>
<evidence type="ECO:0000313" key="2">
    <source>
        <dbReference type="EMBL" id="PRQ16795.1"/>
    </source>
</evidence>
<dbReference type="Proteomes" id="UP000238479">
    <property type="component" value="Chromosome 7"/>
</dbReference>
<proteinExistence type="predicted"/>
<name>A0A2P6P4E2_ROSCH</name>
<dbReference type="EMBL" id="PDCK01000045">
    <property type="protein sequence ID" value="PRQ16795.1"/>
    <property type="molecule type" value="Genomic_DNA"/>
</dbReference>
<protein>
    <submittedName>
        <fullName evidence="2">Uncharacterized protein</fullName>
    </submittedName>
</protein>
<comment type="caution">
    <text evidence="2">The sequence shown here is derived from an EMBL/GenBank/DDBJ whole genome shotgun (WGS) entry which is preliminary data.</text>
</comment>
<evidence type="ECO:0000256" key="1">
    <source>
        <dbReference type="SAM" id="MobiDB-lite"/>
    </source>
</evidence>
<gene>
    <name evidence="2" type="ORF">RchiOBHm_Chr7g0188101</name>
</gene>
<sequence length="86" mass="9695">MMLDGFGNMLQFFIASSSFTPSMECLQTLRRAMSTYQRKCSLADEIQLVRFLLCVIESCHSELSSSLHSIRNQSSASEVGKRKPMP</sequence>
<feature type="region of interest" description="Disordered" evidence="1">
    <location>
        <begin position="63"/>
        <end position="86"/>
    </location>
</feature>
<keyword evidence="3" id="KW-1185">Reference proteome</keyword>
<evidence type="ECO:0000313" key="3">
    <source>
        <dbReference type="Proteomes" id="UP000238479"/>
    </source>
</evidence>
<dbReference type="AlphaFoldDB" id="A0A2P6P4E2"/>
<accession>A0A2P6P4E2</accession>